<gene>
    <name evidence="2" type="ORF">PXEA_LOCUS7712</name>
</gene>
<feature type="region of interest" description="Disordered" evidence="1">
    <location>
        <begin position="1"/>
        <end position="20"/>
    </location>
</feature>
<comment type="caution">
    <text evidence="2">The sequence shown here is derived from an EMBL/GenBank/DDBJ whole genome shotgun (WGS) entry which is preliminary data.</text>
</comment>
<reference evidence="2" key="1">
    <citation type="submission" date="2018-11" db="EMBL/GenBank/DDBJ databases">
        <authorList>
            <consortium name="Pathogen Informatics"/>
        </authorList>
    </citation>
    <scope>NUCLEOTIDE SEQUENCE</scope>
</reference>
<organism evidence="2 3">
    <name type="scientific">Protopolystoma xenopodis</name>
    <dbReference type="NCBI Taxonomy" id="117903"/>
    <lineage>
        <taxon>Eukaryota</taxon>
        <taxon>Metazoa</taxon>
        <taxon>Spiralia</taxon>
        <taxon>Lophotrochozoa</taxon>
        <taxon>Platyhelminthes</taxon>
        <taxon>Monogenea</taxon>
        <taxon>Polyopisthocotylea</taxon>
        <taxon>Polystomatidea</taxon>
        <taxon>Polystomatidae</taxon>
        <taxon>Protopolystoma</taxon>
    </lineage>
</organism>
<evidence type="ECO:0000313" key="3">
    <source>
        <dbReference type="Proteomes" id="UP000784294"/>
    </source>
</evidence>
<proteinExistence type="predicted"/>
<dbReference type="Proteomes" id="UP000784294">
    <property type="component" value="Unassembled WGS sequence"/>
</dbReference>
<dbReference type="AlphaFoldDB" id="A0A3S4ZXA2"/>
<accession>A0A3S4ZXA2</accession>
<sequence>MHQRLTGPFEKTDPTSRPHQLPRIGINLLRFTRSVENETAPFLKTLHNFPLNPLRPTSCPLSRQHLCGTRARRRGQRDCVCRLATPPDFIAKLVSAPPKLVSEECPTRVEPGQRYCSVSARHDITASHLREDRTPPL</sequence>
<keyword evidence="3" id="KW-1185">Reference proteome</keyword>
<evidence type="ECO:0000256" key="1">
    <source>
        <dbReference type="SAM" id="MobiDB-lite"/>
    </source>
</evidence>
<name>A0A3S4ZXA2_9PLAT</name>
<dbReference type="EMBL" id="CAAALY010020583">
    <property type="protein sequence ID" value="VEL14272.1"/>
    <property type="molecule type" value="Genomic_DNA"/>
</dbReference>
<evidence type="ECO:0000313" key="2">
    <source>
        <dbReference type="EMBL" id="VEL14272.1"/>
    </source>
</evidence>
<protein>
    <submittedName>
        <fullName evidence="2">Uncharacterized protein</fullName>
    </submittedName>
</protein>